<sequence>MHLWPSVRIRASFKDAHLRHLDWNLRRMHFHQSQQATAAAAGDDQGCEPLLSNKNNDLPSCRSTDLLRDTLLLLISCCCCCFFCCGACHDEDEK</sequence>
<accession>A0A843VGY8</accession>
<evidence type="ECO:0000313" key="2">
    <source>
        <dbReference type="Proteomes" id="UP000652761"/>
    </source>
</evidence>
<comment type="caution">
    <text evidence="1">The sequence shown here is derived from an EMBL/GenBank/DDBJ whole genome shotgun (WGS) entry which is preliminary data.</text>
</comment>
<dbReference type="PANTHER" id="PTHR37263:SF2">
    <property type="entry name" value="EXPRESSED PROTEIN"/>
    <property type="match status" value="1"/>
</dbReference>
<protein>
    <submittedName>
        <fullName evidence="1">Uncharacterized protein</fullName>
    </submittedName>
</protein>
<name>A0A843VGY8_COLES</name>
<dbReference type="Proteomes" id="UP000652761">
    <property type="component" value="Unassembled WGS sequence"/>
</dbReference>
<dbReference type="PANTHER" id="PTHR37263">
    <property type="entry name" value="EXPRESSED PROTEIN"/>
    <property type="match status" value="1"/>
</dbReference>
<dbReference type="AlphaFoldDB" id="A0A843VGY8"/>
<dbReference type="EMBL" id="NMUH01001815">
    <property type="protein sequence ID" value="MQL95648.1"/>
    <property type="molecule type" value="Genomic_DNA"/>
</dbReference>
<keyword evidence="2" id="KW-1185">Reference proteome</keyword>
<reference evidence="1" key="1">
    <citation type="submission" date="2017-07" db="EMBL/GenBank/DDBJ databases">
        <title>Taro Niue Genome Assembly and Annotation.</title>
        <authorList>
            <person name="Atibalentja N."/>
            <person name="Keating K."/>
            <person name="Fields C.J."/>
        </authorList>
    </citation>
    <scope>NUCLEOTIDE SEQUENCE</scope>
    <source>
        <strain evidence="1">Niue_2</strain>
        <tissue evidence="1">Leaf</tissue>
    </source>
</reference>
<gene>
    <name evidence="1" type="ORF">Taro_028321</name>
</gene>
<proteinExistence type="predicted"/>
<organism evidence="1 2">
    <name type="scientific">Colocasia esculenta</name>
    <name type="common">Wild taro</name>
    <name type="synonym">Arum esculentum</name>
    <dbReference type="NCBI Taxonomy" id="4460"/>
    <lineage>
        <taxon>Eukaryota</taxon>
        <taxon>Viridiplantae</taxon>
        <taxon>Streptophyta</taxon>
        <taxon>Embryophyta</taxon>
        <taxon>Tracheophyta</taxon>
        <taxon>Spermatophyta</taxon>
        <taxon>Magnoliopsida</taxon>
        <taxon>Liliopsida</taxon>
        <taxon>Araceae</taxon>
        <taxon>Aroideae</taxon>
        <taxon>Colocasieae</taxon>
        <taxon>Colocasia</taxon>
    </lineage>
</organism>
<evidence type="ECO:0000313" key="1">
    <source>
        <dbReference type="EMBL" id="MQL95648.1"/>
    </source>
</evidence>
<dbReference type="OrthoDB" id="787021at2759"/>